<dbReference type="EMBL" id="HG793128">
    <property type="protein sequence ID" value="CDK27884.1"/>
    <property type="molecule type" value="Genomic_DNA"/>
</dbReference>
<dbReference type="OrthoDB" id="546632at2759"/>
<keyword evidence="1 3" id="KW-0479">Metal-binding</keyword>
<dbReference type="SMART" id="SM00471">
    <property type="entry name" value="HDc"/>
    <property type="match status" value="1"/>
</dbReference>
<reference evidence="5" key="1">
    <citation type="submission" date="2013-12" db="EMBL/GenBank/DDBJ databases">
        <authorList>
            <person name="Genoscope - CEA"/>
        </authorList>
    </citation>
    <scope>NUCLEOTIDE SEQUENCE</scope>
    <source>
        <strain evidence="5">CBS 1993</strain>
    </source>
</reference>
<dbReference type="InterPro" id="IPR023174">
    <property type="entry name" value="PDEase_CS"/>
</dbReference>
<comment type="cofactor">
    <cofactor evidence="3">
        <name>a divalent metal cation</name>
        <dbReference type="ChEBI" id="CHEBI:60240"/>
    </cofactor>
    <text evidence="3">Binds 2 divalent metal cations per subunit. Site 1 may preferentially bind zinc ions, while site 2 has a preference for magnesium and/or manganese ions.</text>
</comment>
<dbReference type="PROSITE" id="PS00126">
    <property type="entry name" value="PDEASE_I_1"/>
    <property type="match status" value="1"/>
</dbReference>
<dbReference type="GO" id="GO:0004114">
    <property type="term" value="F:3',5'-cyclic-nucleotide phosphodiesterase activity"/>
    <property type="evidence" value="ECO:0007669"/>
    <property type="project" value="InterPro"/>
</dbReference>
<protein>
    <recommendedName>
        <fullName evidence="3">Phosphodiesterase</fullName>
        <ecNumber evidence="3">3.1.4.-</ecNumber>
    </recommendedName>
</protein>
<feature type="domain" description="PDEase" evidence="4">
    <location>
        <begin position="189"/>
        <end position="553"/>
    </location>
</feature>
<dbReference type="GO" id="GO:0007165">
    <property type="term" value="P:signal transduction"/>
    <property type="evidence" value="ECO:0007669"/>
    <property type="project" value="InterPro"/>
</dbReference>
<dbReference type="GO" id="GO:0046872">
    <property type="term" value="F:metal ion binding"/>
    <property type="evidence" value="ECO:0007669"/>
    <property type="project" value="UniProtKB-KW"/>
</dbReference>
<evidence type="ECO:0000313" key="6">
    <source>
        <dbReference type="Proteomes" id="UP000019384"/>
    </source>
</evidence>
<dbReference type="PANTHER" id="PTHR11347">
    <property type="entry name" value="CYCLIC NUCLEOTIDE PHOSPHODIESTERASE"/>
    <property type="match status" value="1"/>
</dbReference>
<dbReference type="SUPFAM" id="SSF109604">
    <property type="entry name" value="HD-domain/PDEase-like"/>
    <property type="match status" value="1"/>
</dbReference>
<dbReference type="Gene3D" id="1.10.1300.10">
    <property type="entry name" value="3'5'-cyclic nucleotide phosphodiesterase, catalytic domain"/>
    <property type="match status" value="1"/>
</dbReference>
<evidence type="ECO:0000259" key="4">
    <source>
        <dbReference type="PROSITE" id="PS51845"/>
    </source>
</evidence>
<evidence type="ECO:0000256" key="2">
    <source>
        <dbReference type="ARBA" id="ARBA00022801"/>
    </source>
</evidence>
<accession>W6MMQ3</accession>
<gene>
    <name evidence="5" type="ORF">KUCA_T00003864001</name>
</gene>
<dbReference type="AlphaFoldDB" id="W6MMQ3"/>
<dbReference type="PROSITE" id="PS51845">
    <property type="entry name" value="PDEASE_I_2"/>
    <property type="match status" value="1"/>
</dbReference>
<evidence type="ECO:0000313" key="5">
    <source>
        <dbReference type="EMBL" id="CDK27884.1"/>
    </source>
</evidence>
<keyword evidence="6" id="KW-1185">Reference proteome</keyword>
<proteinExistence type="inferred from homology"/>
<reference evidence="5" key="2">
    <citation type="submission" date="2014-02" db="EMBL/GenBank/DDBJ databases">
        <title>Complete DNA sequence of /Kuraishia capsulata/ illustrates novel genomic features among budding yeasts (/Saccharomycotina/).</title>
        <authorList>
            <person name="Morales L."/>
            <person name="Noel B."/>
            <person name="Porcel B."/>
            <person name="Marcet-Houben M."/>
            <person name="Hullo M-F."/>
            <person name="Sacerdot C."/>
            <person name="Tekaia F."/>
            <person name="Leh-Louis V."/>
            <person name="Despons L."/>
            <person name="Khanna V."/>
            <person name="Aury J-M."/>
            <person name="Barbe V."/>
            <person name="Couloux A."/>
            <person name="Labadie K."/>
            <person name="Pelletier E."/>
            <person name="Souciet J-L."/>
            <person name="Boekhout T."/>
            <person name="Gabaldon T."/>
            <person name="Wincker P."/>
            <person name="Dujon B."/>
        </authorList>
    </citation>
    <scope>NUCLEOTIDE SEQUENCE</scope>
    <source>
        <strain evidence="5">CBS 1993</strain>
    </source>
</reference>
<keyword evidence="2 3" id="KW-0378">Hydrolase</keyword>
<dbReference type="CDD" id="cd00077">
    <property type="entry name" value="HDc"/>
    <property type="match status" value="1"/>
</dbReference>
<evidence type="ECO:0000256" key="3">
    <source>
        <dbReference type="RuleBase" id="RU363067"/>
    </source>
</evidence>
<dbReference type="GeneID" id="34521264"/>
<name>W6MMQ3_9ASCO</name>
<dbReference type="HOGENOM" id="CLU_028903_0_0_1"/>
<sequence length="553" mass="62302">MILEVLVYDPVGHEKAISSLKSSKFDYFVKVFSSFHGLVSYLLGRNSYTLRKSTGSLVELVPNSAENDLFHNICIVLDSDAPHRPEDLFEDKEALLRYRFQHLNLSVIPFSFESSTDDLNEILEKKSLRKAQLLKDRLPRIQTWVGLIENVPPCILTMPNVLETLDKKPDGLSLDAKVGLVQRLANAFDYRSLMELKHPEGYYSEVVGQWEFPAHDLTIDELLYCGFVMLKLGLQNWDAQNAEMGKSEIPTLFRNDNTLLSFLFHVRDNYRLGNPFHNFRHAIDVLQASFYFVSKLQAISANDSLINNRLSKELMNPCATALLLVASLGHDIGHPGITNPFLTAHKTPVAAYFKDQSVLENFHLTQFCSILEPYAVTAPKFYGSFSQVFISDCILATDMAKHDLYTSKITDFMPMEAVDRSKSGVKTVATNTLAALLIKCADISNVCRPLRVSVKWGISLNQEFSEVAALERLMKDSTSAKNVEKVPSVPVSSLTPQSAMKLVPSLSGSQLFFIERFAEKFFNEISDSLPALDFLSEELEKNKLFWKKPANTT</sequence>
<evidence type="ECO:0000256" key="1">
    <source>
        <dbReference type="ARBA" id="ARBA00022723"/>
    </source>
</evidence>
<dbReference type="Pfam" id="PF00233">
    <property type="entry name" value="PDEase_I"/>
    <property type="match status" value="1"/>
</dbReference>
<dbReference type="Proteomes" id="UP000019384">
    <property type="component" value="Unassembled WGS sequence"/>
</dbReference>
<comment type="similarity">
    <text evidence="3">Belongs to the cyclic nucleotide phosphodiesterase family.</text>
</comment>
<dbReference type="RefSeq" id="XP_022459876.1">
    <property type="nucleotide sequence ID" value="XM_022602321.1"/>
</dbReference>
<organism evidence="5 6">
    <name type="scientific">Kuraishia capsulata CBS 1993</name>
    <dbReference type="NCBI Taxonomy" id="1382522"/>
    <lineage>
        <taxon>Eukaryota</taxon>
        <taxon>Fungi</taxon>
        <taxon>Dikarya</taxon>
        <taxon>Ascomycota</taxon>
        <taxon>Saccharomycotina</taxon>
        <taxon>Pichiomycetes</taxon>
        <taxon>Pichiales</taxon>
        <taxon>Pichiaceae</taxon>
        <taxon>Kuraishia</taxon>
    </lineage>
</organism>
<dbReference type="EC" id="3.1.4.-" evidence="3"/>
<dbReference type="InterPro" id="IPR036971">
    <property type="entry name" value="PDEase_catalytic_dom_sf"/>
</dbReference>
<dbReference type="InterPro" id="IPR002073">
    <property type="entry name" value="PDEase_catalytic_dom"/>
</dbReference>
<dbReference type="STRING" id="1382522.W6MMQ3"/>
<dbReference type="InterPro" id="IPR003607">
    <property type="entry name" value="HD/PDEase_dom"/>
</dbReference>